<reference evidence="1 2" key="1">
    <citation type="submission" date="2016-08" db="EMBL/GenBank/DDBJ databases">
        <title>A Parts List for Fungal Cellulosomes Revealed by Comparative Genomics.</title>
        <authorList>
            <consortium name="DOE Joint Genome Institute"/>
            <person name="Haitjema C.H."/>
            <person name="Gilmore S.P."/>
            <person name="Henske J.K."/>
            <person name="Solomon K.V."/>
            <person name="De Groot R."/>
            <person name="Kuo A."/>
            <person name="Mondo S.J."/>
            <person name="Salamov A.A."/>
            <person name="Labutti K."/>
            <person name="Zhao Z."/>
            <person name="Chiniquy J."/>
            <person name="Barry K."/>
            <person name="Brewer H.M."/>
            <person name="Purvine S.O."/>
            <person name="Wright A.T."/>
            <person name="Boxma B."/>
            <person name="Van Alen T."/>
            <person name="Hackstein J.H."/>
            <person name="Baker S.E."/>
            <person name="Grigoriev I.V."/>
            <person name="O'Malley M.A."/>
        </authorList>
    </citation>
    <scope>NUCLEOTIDE SEQUENCE [LARGE SCALE GENOMIC DNA]</scope>
    <source>
        <strain evidence="1 2">G1</strain>
    </source>
</reference>
<accession>A0A1Y2B3T4</accession>
<sequence>MSRIDNFCSGSSFDSLYNCEGGLCKLKESYVEAGTYIVGTDLYVCTGETGSVVCTKDDGSNNGINVFKKYTDDNGDTLVQLTANLTTVSLGGADKYQIFDCKSAMCTRTSGYIKYGSDNSSTGKCASDTDCADQAAADATGFTGNAGTLTFTGSGFTYTVTGATGPSTLTSGNDYFFVYDTNSKYDYLSFKNANIVAIAKNVGTEVYITSSTNVVGNDAENCNSNTYYKYVIADADAGTINTTSSAQCPNGYYLKATDDSALANAAEAGTIYKCVDQSCKALDGSTGYEFVYGIVPNADAINKATVPYIVCAGTTTCKTVAVTAGSDCSSATQGQIISPSGGVYALCVVGSSATGGVTITTSNESNYILPMTVFNSADTSGKYVMVSFDGTNVTKDVSNTNKYNYTGADNKIYSKKDNSRICAEKVYEYTKDEAQFEYTLTDEKPKSG</sequence>
<name>A0A1Y2B3T4_9FUNG</name>
<evidence type="ECO:0000313" key="2">
    <source>
        <dbReference type="Proteomes" id="UP000193920"/>
    </source>
</evidence>
<dbReference type="AlphaFoldDB" id="A0A1Y2B3T4"/>
<proteinExistence type="predicted"/>
<organism evidence="1 2">
    <name type="scientific">Neocallimastix californiae</name>
    <dbReference type="NCBI Taxonomy" id="1754190"/>
    <lineage>
        <taxon>Eukaryota</taxon>
        <taxon>Fungi</taxon>
        <taxon>Fungi incertae sedis</taxon>
        <taxon>Chytridiomycota</taxon>
        <taxon>Chytridiomycota incertae sedis</taxon>
        <taxon>Neocallimastigomycetes</taxon>
        <taxon>Neocallimastigales</taxon>
        <taxon>Neocallimastigaceae</taxon>
        <taxon>Neocallimastix</taxon>
    </lineage>
</organism>
<comment type="caution">
    <text evidence="1">The sequence shown here is derived from an EMBL/GenBank/DDBJ whole genome shotgun (WGS) entry which is preliminary data.</text>
</comment>
<gene>
    <name evidence="1" type="ORF">LY90DRAFT_673942</name>
</gene>
<evidence type="ECO:0000313" key="1">
    <source>
        <dbReference type="EMBL" id="ORY29386.1"/>
    </source>
</evidence>
<keyword evidence="2" id="KW-1185">Reference proteome</keyword>
<dbReference type="Proteomes" id="UP000193920">
    <property type="component" value="Unassembled WGS sequence"/>
</dbReference>
<protein>
    <submittedName>
        <fullName evidence="1">Uncharacterized protein</fullName>
    </submittedName>
</protein>
<dbReference type="EMBL" id="MCOG01000180">
    <property type="protein sequence ID" value="ORY29386.1"/>
    <property type="molecule type" value="Genomic_DNA"/>
</dbReference>